<dbReference type="AlphaFoldDB" id="A0AA41PVK6"/>
<organism evidence="1 2">
    <name type="scientific">Yinghuangia soli</name>
    <dbReference type="NCBI Taxonomy" id="2908204"/>
    <lineage>
        <taxon>Bacteria</taxon>
        <taxon>Bacillati</taxon>
        <taxon>Actinomycetota</taxon>
        <taxon>Actinomycetes</taxon>
        <taxon>Kitasatosporales</taxon>
        <taxon>Streptomycetaceae</taxon>
        <taxon>Yinghuangia</taxon>
    </lineage>
</organism>
<reference evidence="1" key="1">
    <citation type="submission" date="2022-01" db="EMBL/GenBank/DDBJ databases">
        <title>Genome-Based Taxonomic Classification of the Phylum Actinobacteria.</title>
        <authorList>
            <person name="Gao Y."/>
        </authorList>
    </citation>
    <scope>NUCLEOTIDE SEQUENCE</scope>
    <source>
        <strain evidence="1">KLBMP 8922</strain>
    </source>
</reference>
<dbReference type="Pfam" id="PF13374">
    <property type="entry name" value="TPR_10"/>
    <property type="match status" value="1"/>
</dbReference>
<dbReference type="PANTHER" id="PTHR11102:SF160">
    <property type="entry name" value="ERAD-ASSOCIATED E3 UBIQUITIN-PROTEIN LIGASE COMPONENT HRD3"/>
    <property type="match status" value="1"/>
</dbReference>
<dbReference type="SMART" id="SM00671">
    <property type="entry name" value="SEL1"/>
    <property type="match status" value="9"/>
</dbReference>
<dbReference type="InterPro" id="IPR019734">
    <property type="entry name" value="TPR_rpt"/>
</dbReference>
<evidence type="ECO:0000313" key="2">
    <source>
        <dbReference type="Proteomes" id="UP001165378"/>
    </source>
</evidence>
<dbReference type="GO" id="GO:0042802">
    <property type="term" value="F:identical protein binding"/>
    <property type="evidence" value="ECO:0007669"/>
    <property type="project" value="InterPro"/>
</dbReference>
<dbReference type="InterPro" id="IPR011990">
    <property type="entry name" value="TPR-like_helical_dom_sf"/>
</dbReference>
<comment type="caution">
    <text evidence="1">The sequence shown here is derived from an EMBL/GenBank/DDBJ whole genome shotgun (WGS) entry which is preliminary data.</text>
</comment>
<proteinExistence type="predicted"/>
<dbReference type="SUPFAM" id="SSF81901">
    <property type="entry name" value="HCP-like"/>
    <property type="match status" value="3"/>
</dbReference>
<dbReference type="Pfam" id="PF07721">
    <property type="entry name" value="TPR_4"/>
    <property type="match status" value="5"/>
</dbReference>
<dbReference type="PANTHER" id="PTHR11102">
    <property type="entry name" value="SEL-1-LIKE PROTEIN"/>
    <property type="match status" value="1"/>
</dbReference>
<protein>
    <submittedName>
        <fullName evidence="1">Tetratricopeptide repeat protein</fullName>
    </submittedName>
</protein>
<dbReference type="Proteomes" id="UP001165378">
    <property type="component" value="Unassembled WGS sequence"/>
</dbReference>
<dbReference type="RefSeq" id="WP_235049728.1">
    <property type="nucleotide sequence ID" value="NZ_JAKFHA010000001.1"/>
</dbReference>
<dbReference type="InterPro" id="IPR006597">
    <property type="entry name" value="Sel1-like"/>
</dbReference>
<dbReference type="Gene3D" id="1.25.40.10">
    <property type="entry name" value="Tetratricopeptide repeat domain"/>
    <property type="match status" value="4"/>
</dbReference>
<gene>
    <name evidence="1" type="ORF">LZ495_00455</name>
</gene>
<name>A0AA41PVK6_9ACTN</name>
<evidence type="ECO:0000313" key="1">
    <source>
        <dbReference type="EMBL" id="MCF2525699.1"/>
    </source>
</evidence>
<dbReference type="SMART" id="SM00028">
    <property type="entry name" value="TPR"/>
    <property type="match status" value="5"/>
</dbReference>
<sequence>MTTHEGDVVSFHSNEFLGPAAGKIENLHYYAAASGGVPLPPPEAWPLVEHADPLILGVHRARSDASADASPLPPYVLRDVDAELRVRLQGAAESGGFVLLTGDSTAGKSRTAFEGMRAVLADHRVVVPSRAADLRGLVQAAEFSRRNGAGVVLWLYDLDNHLGQHGLDPQMLAALIQCHVVVIGTLRDERFDTLRAARAHPHTLVGGAGHIEALADTGARILNLADPLRVPRLWTAAELARVAACDDPRLADAHAHHGPYGIAEYLATGPFLWSEWLNACRPSSSGGHPRGAAVVASAVDLARAGFSGDIPERTLRDLHAEFLTRAGGMVLRPESFAAALEWATHVRYGVTSLLMPGVVEGTWRAFDYLVDSSARDSASAPVSSAVWSAALEIAGVADRQMIGIAAVSAMRWEVATEVWRPLAEAGSALAMSSLAATLVLDEQAVEAEELARRSAERGDVVGQLNLGTLLVQRGNVDEGIRWWERAAEVGMPVAAQHLFLALAQLGRFEEAERWLRKGAEGRYAPSGTTLGMILAARGETLDAEMWWRRVLSWGVDGHGGVDVKTPGSDAETTVLLLLWGPPDSHSGAYANAALCLGHSLYRRGAEEEAVDFLLRAVGLGSSEALLVLGAIQHRRGRLDKAVWFFEQAAAQGDITAAYQLARLAESRGDKAAAESWWIVAAEGGNTDAANELGVLAAQEGRQDDAEDWYRKAAETGSEVGAFNLACAMARRGRPQDAEPWFRRAAASGYVGAFNNLASLVHARGDAEEAESLYRQGAERGDELATVNLIAMLAAGNRIDEAESLWRDLAETPEGPGKLNERALALVGAGHMQAAEGLLRWAALADEPAAAHNLAALHYQRDEPEEAERWWAKAAPIIPGSAYNLASRMEDRGETEEAESWYRHAAESGHSDAAFCYARLLAARDELEHSEHWCRTAAERDHIQAACVLGQFLANRGELAEAEVWLNVAAEGGFAPAAQTLEELRRYVAEIEQAENASPADTEPPR</sequence>
<keyword evidence="2" id="KW-1185">Reference proteome</keyword>
<dbReference type="EMBL" id="JAKFHA010000001">
    <property type="protein sequence ID" value="MCF2525699.1"/>
    <property type="molecule type" value="Genomic_DNA"/>
</dbReference>
<dbReference type="InterPro" id="IPR011717">
    <property type="entry name" value="TPR-4"/>
</dbReference>
<dbReference type="InterPro" id="IPR050767">
    <property type="entry name" value="Sel1_AlgK"/>
</dbReference>
<accession>A0AA41PVK6</accession>